<gene>
    <name evidence="1" type="ORF">QR98_0013740</name>
</gene>
<reference evidence="1 2" key="1">
    <citation type="journal article" date="2015" name="Parasit. Vectors">
        <title>Draft genome of the scabies mite.</title>
        <authorList>
            <person name="Rider S.D.Jr."/>
            <person name="Morgan M.S."/>
            <person name="Arlian L.G."/>
        </authorList>
    </citation>
    <scope>NUCLEOTIDE SEQUENCE [LARGE SCALE GENOMIC DNA]</scope>
    <source>
        <strain evidence="1">Arlian Lab</strain>
    </source>
</reference>
<dbReference type="OrthoDB" id="2013972at2759"/>
<dbReference type="Gene3D" id="2.130.10.10">
    <property type="entry name" value="YVTN repeat-like/Quinoprotein amine dehydrogenase"/>
    <property type="match status" value="1"/>
</dbReference>
<dbReference type="AlphaFoldDB" id="A0A131ZVS4"/>
<sequence length="112" mass="12990">MSIEQETEQANLLARVNFPIYCVKAITERHILIGGGGGCSKTGIANNLEIYELIYDHHTNTARATLATHFDVDAFFESRRWSCDNEHVYHSYCFEIFIRFTLWWDGRNVLCL</sequence>
<dbReference type="VEuPathDB" id="VectorBase:SSCA005343"/>
<evidence type="ECO:0000313" key="1">
    <source>
        <dbReference type="EMBL" id="KPM02948.1"/>
    </source>
</evidence>
<dbReference type="EMBL" id="JXLN01003323">
    <property type="protein sequence ID" value="KPM02948.1"/>
    <property type="molecule type" value="Genomic_DNA"/>
</dbReference>
<name>A0A131ZVS4_SARSC</name>
<organism evidence="1 2">
    <name type="scientific">Sarcoptes scabiei</name>
    <name type="common">Itch mite</name>
    <name type="synonym">Acarus scabiei</name>
    <dbReference type="NCBI Taxonomy" id="52283"/>
    <lineage>
        <taxon>Eukaryota</taxon>
        <taxon>Metazoa</taxon>
        <taxon>Ecdysozoa</taxon>
        <taxon>Arthropoda</taxon>
        <taxon>Chelicerata</taxon>
        <taxon>Arachnida</taxon>
        <taxon>Acari</taxon>
        <taxon>Acariformes</taxon>
        <taxon>Sarcoptiformes</taxon>
        <taxon>Astigmata</taxon>
        <taxon>Psoroptidia</taxon>
        <taxon>Sarcoptoidea</taxon>
        <taxon>Sarcoptidae</taxon>
        <taxon>Sarcoptinae</taxon>
        <taxon>Sarcoptes</taxon>
    </lineage>
</organism>
<evidence type="ECO:0000313" key="2">
    <source>
        <dbReference type="Proteomes" id="UP000616769"/>
    </source>
</evidence>
<proteinExistence type="predicted"/>
<dbReference type="Proteomes" id="UP000616769">
    <property type="component" value="Unassembled WGS sequence"/>
</dbReference>
<comment type="caution">
    <text evidence="1">The sequence shown here is derived from an EMBL/GenBank/DDBJ whole genome shotgun (WGS) entry which is preliminary data.</text>
</comment>
<dbReference type="InterPro" id="IPR015943">
    <property type="entry name" value="WD40/YVTN_repeat-like_dom_sf"/>
</dbReference>
<protein>
    <submittedName>
        <fullName evidence="1">Uncharacterized protein</fullName>
    </submittedName>
</protein>
<accession>A0A131ZVS4</accession>